<comment type="caution">
    <text evidence="4">The sequence shown here is derived from an EMBL/GenBank/DDBJ whole genome shotgun (WGS) entry which is preliminary data.</text>
</comment>
<dbReference type="HAMAP" id="MF_00376">
    <property type="entry name" value="Dephospho_CoA_kinase"/>
    <property type="match status" value="1"/>
</dbReference>
<name>A0A9P6TBX2_9BASI</name>
<dbReference type="PROSITE" id="PS51219">
    <property type="entry name" value="DPCK"/>
    <property type="match status" value="1"/>
</dbReference>
<dbReference type="CDD" id="cd02022">
    <property type="entry name" value="DPCK"/>
    <property type="match status" value="1"/>
</dbReference>
<evidence type="ECO:0000256" key="2">
    <source>
        <dbReference type="ARBA" id="ARBA00022840"/>
    </source>
</evidence>
<accession>A0A9P6TBX2</accession>
<dbReference type="GO" id="GO:0005524">
    <property type="term" value="F:ATP binding"/>
    <property type="evidence" value="ECO:0007669"/>
    <property type="project" value="UniProtKB-KW"/>
</dbReference>
<dbReference type="OrthoDB" id="247245at2759"/>
<dbReference type="AlphaFoldDB" id="A0A9P6TBX2"/>
<keyword evidence="1" id="KW-0547">Nucleotide-binding</keyword>
<dbReference type="SUPFAM" id="SSF52540">
    <property type="entry name" value="P-loop containing nucleoside triphosphate hydrolases"/>
    <property type="match status" value="1"/>
</dbReference>
<protein>
    <recommendedName>
        <fullName evidence="6">Dephospho-CoA kinase</fullName>
    </recommendedName>
</protein>
<keyword evidence="5" id="KW-1185">Reference proteome</keyword>
<evidence type="ECO:0000256" key="3">
    <source>
        <dbReference type="SAM" id="Phobius"/>
    </source>
</evidence>
<dbReference type="GO" id="GO:0015937">
    <property type="term" value="P:coenzyme A biosynthetic process"/>
    <property type="evidence" value="ECO:0007669"/>
    <property type="project" value="InterPro"/>
</dbReference>
<evidence type="ECO:0008006" key="6">
    <source>
        <dbReference type="Google" id="ProtNLM"/>
    </source>
</evidence>
<dbReference type="EMBL" id="MU167265">
    <property type="protein sequence ID" value="KAG0146124.1"/>
    <property type="molecule type" value="Genomic_DNA"/>
</dbReference>
<keyword evidence="3" id="KW-1133">Transmembrane helix</keyword>
<organism evidence="4 5">
    <name type="scientific">Cronartium quercuum f. sp. fusiforme G11</name>
    <dbReference type="NCBI Taxonomy" id="708437"/>
    <lineage>
        <taxon>Eukaryota</taxon>
        <taxon>Fungi</taxon>
        <taxon>Dikarya</taxon>
        <taxon>Basidiomycota</taxon>
        <taxon>Pucciniomycotina</taxon>
        <taxon>Pucciniomycetes</taxon>
        <taxon>Pucciniales</taxon>
        <taxon>Coleosporiaceae</taxon>
        <taxon>Cronartium</taxon>
    </lineage>
</organism>
<dbReference type="Pfam" id="PF01121">
    <property type="entry name" value="CoaE"/>
    <property type="match status" value="1"/>
</dbReference>
<dbReference type="NCBIfam" id="TIGR00152">
    <property type="entry name" value="dephospho-CoA kinase"/>
    <property type="match status" value="1"/>
</dbReference>
<dbReference type="GO" id="GO:0004140">
    <property type="term" value="F:dephospho-CoA kinase activity"/>
    <property type="evidence" value="ECO:0007669"/>
    <property type="project" value="InterPro"/>
</dbReference>
<keyword evidence="3" id="KW-0472">Membrane</keyword>
<sequence length="278" mass="32100">MFRCNAFLILIFDLFRTFSIAYQVIGLTGGIASGKSTVSTLLKSYQIPIIDLDLLAREVVKPGSSALRSIEKHFSQEINLIDSNTGELNRTKLGDIIFSDPIQRKWIDSLLHPRIKRLMLYQIVKLWITGHKVCVIDSPLLIETGMWKFCGKIIVVYCSEQIQLKRLMSRNSIDEKIAKQKMKSQLPLKSKLLYSDYILENSGNLNELESQVERLVWKLERDHSKLLWLLNWLILPFGLLNGLIYITWRLWFKGIGRHKSNSNRFRNSTSSSSNSSHE</sequence>
<dbReference type="InterPro" id="IPR027417">
    <property type="entry name" value="P-loop_NTPase"/>
</dbReference>
<evidence type="ECO:0000256" key="1">
    <source>
        <dbReference type="ARBA" id="ARBA00022741"/>
    </source>
</evidence>
<dbReference type="PANTHER" id="PTHR10695">
    <property type="entry name" value="DEPHOSPHO-COA KINASE-RELATED"/>
    <property type="match status" value="1"/>
</dbReference>
<reference evidence="4" key="1">
    <citation type="submission" date="2013-11" db="EMBL/GenBank/DDBJ databases">
        <title>Genome sequence of the fusiform rust pathogen reveals effectors for host alternation and coevolution with pine.</title>
        <authorList>
            <consortium name="DOE Joint Genome Institute"/>
            <person name="Smith K."/>
            <person name="Pendleton A."/>
            <person name="Kubisiak T."/>
            <person name="Anderson C."/>
            <person name="Salamov A."/>
            <person name="Aerts A."/>
            <person name="Riley R."/>
            <person name="Clum A."/>
            <person name="Lindquist E."/>
            <person name="Ence D."/>
            <person name="Campbell M."/>
            <person name="Kronenberg Z."/>
            <person name="Feau N."/>
            <person name="Dhillon B."/>
            <person name="Hamelin R."/>
            <person name="Burleigh J."/>
            <person name="Smith J."/>
            <person name="Yandell M."/>
            <person name="Nelson C."/>
            <person name="Grigoriev I."/>
            <person name="Davis J."/>
        </authorList>
    </citation>
    <scope>NUCLEOTIDE SEQUENCE</scope>
    <source>
        <strain evidence="4">G11</strain>
    </source>
</reference>
<dbReference type="PANTHER" id="PTHR10695:SF46">
    <property type="entry name" value="BIFUNCTIONAL COENZYME A SYNTHASE-RELATED"/>
    <property type="match status" value="1"/>
</dbReference>
<feature type="transmembrane region" description="Helical" evidence="3">
    <location>
        <begin position="226"/>
        <end position="248"/>
    </location>
</feature>
<proteinExistence type="inferred from homology"/>
<dbReference type="Proteomes" id="UP000886653">
    <property type="component" value="Unassembled WGS sequence"/>
</dbReference>
<keyword evidence="3" id="KW-0812">Transmembrane</keyword>
<keyword evidence="2" id="KW-0067">ATP-binding</keyword>
<dbReference type="Gene3D" id="3.40.50.300">
    <property type="entry name" value="P-loop containing nucleotide triphosphate hydrolases"/>
    <property type="match status" value="1"/>
</dbReference>
<gene>
    <name evidence="4" type="ORF">CROQUDRAFT_44847</name>
</gene>
<evidence type="ECO:0000313" key="5">
    <source>
        <dbReference type="Proteomes" id="UP000886653"/>
    </source>
</evidence>
<dbReference type="InterPro" id="IPR001977">
    <property type="entry name" value="Depp_CoAkinase"/>
</dbReference>
<evidence type="ECO:0000313" key="4">
    <source>
        <dbReference type="EMBL" id="KAG0146124.1"/>
    </source>
</evidence>